<evidence type="ECO:0000313" key="1">
    <source>
        <dbReference type="EMBL" id="CAB4719331.1"/>
    </source>
</evidence>
<dbReference type="EMBL" id="CAEZYE010000085">
    <property type="protein sequence ID" value="CAB4719331.1"/>
    <property type="molecule type" value="Genomic_DNA"/>
</dbReference>
<reference evidence="1" key="1">
    <citation type="submission" date="2020-05" db="EMBL/GenBank/DDBJ databases">
        <authorList>
            <person name="Chiriac C."/>
            <person name="Salcher M."/>
            <person name="Ghai R."/>
            <person name="Kavagutti S V."/>
        </authorList>
    </citation>
    <scope>NUCLEOTIDE SEQUENCE</scope>
</reference>
<organism evidence="1">
    <name type="scientific">freshwater metagenome</name>
    <dbReference type="NCBI Taxonomy" id="449393"/>
    <lineage>
        <taxon>unclassified sequences</taxon>
        <taxon>metagenomes</taxon>
        <taxon>ecological metagenomes</taxon>
    </lineage>
</organism>
<gene>
    <name evidence="1" type="ORF">UFOPK2655_01218</name>
</gene>
<sequence length="150" mass="16483">MLTLITEILCDGGCVGCTLQSEEWGGVCRCCHDYRSCESFLAQDLFNELLDLSTTLSDQSHHDHVCAGVSSHHPEQDALADPAPCKQTHPLTTSNTEQCIDGTYPDIEARADRFSLKWVVGSTLEGCCMIGHDRPQTVKRLSGPIEYSPQ</sequence>
<protein>
    <submittedName>
        <fullName evidence="1">Unannotated protein</fullName>
    </submittedName>
</protein>
<name>A0A6J6R5T4_9ZZZZ</name>
<proteinExistence type="predicted"/>
<dbReference type="AlphaFoldDB" id="A0A6J6R5T4"/>
<accession>A0A6J6R5T4</accession>